<evidence type="ECO:0000256" key="1">
    <source>
        <dbReference type="SAM" id="SignalP"/>
    </source>
</evidence>
<evidence type="ECO:0000313" key="3">
    <source>
        <dbReference type="Proteomes" id="UP001382455"/>
    </source>
</evidence>
<organism evidence="2 3">
    <name type="scientific">Pseudoalteromonas spongiae</name>
    <dbReference type="NCBI Taxonomy" id="298657"/>
    <lineage>
        <taxon>Bacteria</taxon>
        <taxon>Pseudomonadati</taxon>
        <taxon>Pseudomonadota</taxon>
        <taxon>Gammaproteobacteria</taxon>
        <taxon>Alteromonadales</taxon>
        <taxon>Pseudoalteromonadaceae</taxon>
        <taxon>Pseudoalteromonas</taxon>
    </lineage>
</organism>
<dbReference type="Proteomes" id="UP001382455">
    <property type="component" value="Unassembled WGS sequence"/>
</dbReference>
<keyword evidence="3" id="KW-1185">Reference proteome</keyword>
<dbReference type="Pfam" id="PF13689">
    <property type="entry name" value="DUF4154"/>
    <property type="match status" value="1"/>
</dbReference>
<dbReference type="EMBL" id="JBAWKS010000001">
    <property type="protein sequence ID" value="MEI4549963.1"/>
    <property type="molecule type" value="Genomic_DNA"/>
</dbReference>
<dbReference type="RefSeq" id="WP_336435326.1">
    <property type="nucleotide sequence ID" value="NZ_JBAWKS010000001.1"/>
</dbReference>
<gene>
    <name evidence="2" type="ORF">WAE96_09795</name>
</gene>
<feature type="chain" id="PRO_5047063491" evidence="1">
    <location>
        <begin position="19"/>
        <end position="169"/>
    </location>
</feature>
<dbReference type="InterPro" id="IPR025293">
    <property type="entry name" value="YfiR/HmsC-like"/>
</dbReference>
<name>A0ABU8ESM2_9GAMM</name>
<proteinExistence type="predicted"/>
<feature type="signal peptide" evidence="1">
    <location>
        <begin position="1"/>
        <end position="18"/>
    </location>
</feature>
<keyword evidence="1" id="KW-0732">Signal</keyword>
<protein>
    <submittedName>
        <fullName evidence="2">YfiR family protein</fullName>
    </submittedName>
</protein>
<accession>A0ABU8ESM2</accession>
<comment type="caution">
    <text evidence="2">The sequence shown here is derived from an EMBL/GenBank/DDBJ whole genome shotgun (WGS) entry which is preliminary data.</text>
</comment>
<reference evidence="2 3" key="1">
    <citation type="submission" date="2023-12" db="EMBL/GenBank/DDBJ databases">
        <title>Friends and Foes: Symbiotic and Algicidal bacterial influence on Karenia brevis blooms.</title>
        <authorList>
            <person name="Fei C."/>
            <person name="Mohamed A.R."/>
            <person name="Booker A."/>
            <person name="Arshad M."/>
            <person name="Klass S."/>
            <person name="Ahn S."/>
            <person name="Gilbert P.M."/>
            <person name="Heil C.A."/>
            <person name="Martinez J.M."/>
            <person name="Amin S.A."/>
        </authorList>
    </citation>
    <scope>NUCLEOTIDE SEQUENCE [LARGE SCALE GENOMIC DNA]</scope>
    <source>
        <strain evidence="2 3">CE15</strain>
    </source>
</reference>
<evidence type="ECO:0000313" key="2">
    <source>
        <dbReference type="EMBL" id="MEI4549963.1"/>
    </source>
</evidence>
<sequence>MRLLLLVVIGLFSSFVSAKTAEQLRAAYLMQIPSFVRYTDPNHKPYEITFCFAEQLGPVGELINAQQQVLRQRLNFSLQVIDTLDSDKLKQCSYLYLSKDIKNTDRYLEKITSHTITVGEQESTLSAGALMALVQEQKKIRMHINQTKLDENIISFNARLLALAKVASY</sequence>